<reference evidence="4 5" key="1">
    <citation type="journal article" date="2023" name="Sci. Data">
        <title>Genome assembly of the Korean intertidal mud-creeper Batillaria attramentaria.</title>
        <authorList>
            <person name="Patra A.K."/>
            <person name="Ho P.T."/>
            <person name="Jun S."/>
            <person name="Lee S.J."/>
            <person name="Kim Y."/>
            <person name="Won Y.J."/>
        </authorList>
    </citation>
    <scope>NUCLEOTIDE SEQUENCE [LARGE SCALE GENOMIC DNA]</scope>
    <source>
        <strain evidence="4">Wonlab-2016</strain>
    </source>
</reference>
<dbReference type="PANTHER" id="PTHR18870:SF9">
    <property type="entry name" value="PROTEIN TAG-278-RELATED"/>
    <property type="match status" value="1"/>
</dbReference>
<dbReference type="EMBL" id="JACVVK020000030">
    <property type="protein sequence ID" value="KAK7501734.1"/>
    <property type="molecule type" value="Genomic_DNA"/>
</dbReference>
<feature type="compositionally biased region" description="Polar residues" evidence="3">
    <location>
        <begin position="369"/>
        <end position="383"/>
    </location>
</feature>
<evidence type="ECO:0000313" key="4">
    <source>
        <dbReference type="EMBL" id="KAK7501734.1"/>
    </source>
</evidence>
<feature type="coiled-coil region" evidence="2">
    <location>
        <begin position="103"/>
        <end position="277"/>
    </location>
</feature>
<keyword evidence="5" id="KW-1185">Reference proteome</keyword>
<feature type="compositionally biased region" description="Basic and acidic residues" evidence="3">
    <location>
        <begin position="339"/>
        <end position="350"/>
    </location>
</feature>
<evidence type="ECO:0000313" key="5">
    <source>
        <dbReference type="Proteomes" id="UP001519460"/>
    </source>
</evidence>
<evidence type="ECO:0000256" key="3">
    <source>
        <dbReference type="SAM" id="MobiDB-lite"/>
    </source>
</evidence>
<accession>A0ABD0LQF1</accession>
<feature type="region of interest" description="Disordered" evidence="3">
    <location>
        <begin position="287"/>
        <end position="399"/>
    </location>
</feature>
<dbReference type="AlphaFoldDB" id="A0ABD0LQF1"/>
<protein>
    <submittedName>
        <fullName evidence="4">Uncharacterized protein</fullName>
    </submittedName>
</protein>
<proteinExistence type="predicted"/>
<dbReference type="Proteomes" id="UP001519460">
    <property type="component" value="Unassembled WGS sequence"/>
</dbReference>
<sequence>MALSADKAKRSFEFRMSKKVAELTQVVHMLFTRNHEKEVEIEALKEAYEFEISEVIADAHVKIADLEKQLEDMLRQQGGETDRIRKLLEGEFQCREQDWNKRLEESDRMLQEERTECQNLRDMLIRAQRDIENLRQGVSEQLSSQADEVSRRDKEIERLKKHIAALEQSVKECGKESSDIIKDLERSNEKLERELRHIHGLLDESHRTRDGLLMRNKQLEADMKSLKRDFNKKVAEVIGNQKLQRNGPVQQDHNEELERLRREIQRYRLELSNRDLNFNRMFTDKQPIHVDRPGGGGGAVLKPSHSAGTAHPSSSTMMAMKREKTVSHLPSQGPMICFEEPKQFVPERHRSSLPTPQSSSDRDSRFPSICSTPEQRQRPSTNNKLVKPKPLPKEMLFSK</sequence>
<evidence type="ECO:0000256" key="2">
    <source>
        <dbReference type="SAM" id="Coils"/>
    </source>
</evidence>
<comment type="caution">
    <text evidence="4">The sequence shown here is derived from an EMBL/GenBank/DDBJ whole genome shotgun (WGS) entry which is preliminary data.</text>
</comment>
<keyword evidence="1 2" id="KW-0175">Coiled coil</keyword>
<evidence type="ECO:0000256" key="1">
    <source>
        <dbReference type="ARBA" id="ARBA00023054"/>
    </source>
</evidence>
<name>A0ABD0LQF1_9CAEN</name>
<organism evidence="4 5">
    <name type="scientific">Batillaria attramentaria</name>
    <dbReference type="NCBI Taxonomy" id="370345"/>
    <lineage>
        <taxon>Eukaryota</taxon>
        <taxon>Metazoa</taxon>
        <taxon>Spiralia</taxon>
        <taxon>Lophotrochozoa</taxon>
        <taxon>Mollusca</taxon>
        <taxon>Gastropoda</taxon>
        <taxon>Caenogastropoda</taxon>
        <taxon>Sorbeoconcha</taxon>
        <taxon>Cerithioidea</taxon>
        <taxon>Batillariidae</taxon>
        <taxon>Batillaria</taxon>
    </lineage>
</organism>
<dbReference type="PANTHER" id="PTHR18870">
    <property type="entry name" value="PROTEIN TAG-278-RELATED"/>
    <property type="match status" value="1"/>
</dbReference>
<gene>
    <name evidence="4" type="ORF">BaRGS_00007165</name>
</gene>